<feature type="region of interest" description="Disordered" evidence="1">
    <location>
        <begin position="207"/>
        <end position="253"/>
    </location>
</feature>
<feature type="non-terminal residue" evidence="2">
    <location>
        <position position="370"/>
    </location>
</feature>
<feature type="region of interest" description="Disordered" evidence="1">
    <location>
        <begin position="137"/>
        <end position="162"/>
    </location>
</feature>
<evidence type="ECO:0000313" key="3">
    <source>
        <dbReference type="Proteomes" id="UP000054560"/>
    </source>
</evidence>
<feature type="compositionally biased region" description="Polar residues" evidence="1">
    <location>
        <begin position="228"/>
        <end position="253"/>
    </location>
</feature>
<name>A0A0L0FDN4_9EUKA</name>
<protein>
    <submittedName>
        <fullName evidence="2">Uncharacterized protein</fullName>
    </submittedName>
</protein>
<reference evidence="2 3" key="1">
    <citation type="submission" date="2011-02" db="EMBL/GenBank/DDBJ databases">
        <title>The Genome Sequence of Sphaeroforma arctica JP610.</title>
        <authorList>
            <consortium name="The Broad Institute Genome Sequencing Platform"/>
            <person name="Russ C."/>
            <person name="Cuomo C."/>
            <person name="Young S.K."/>
            <person name="Zeng Q."/>
            <person name="Gargeya S."/>
            <person name="Alvarado L."/>
            <person name="Berlin A."/>
            <person name="Chapman S.B."/>
            <person name="Chen Z."/>
            <person name="Freedman E."/>
            <person name="Gellesch M."/>
            <person name="Goldberg J."/>
            <person name="Griggs A."/>
            <person name="Gujja S."/>
            <person name="Heilman E."/>
            <person name="Heiman D."/>
            <person name="Howarth C."/>
            <person name="Mehta T."/>
            <person name="Neiman D."/>
            <person name="Pearson M."/>
            <person name="Roberts A."/>
            <person name="Saif S."/>
            <person name="Shea T."/>
            <person name="Shenoy N."/>
            <person name="Sisk P."/>
            <person name="Stolte C."/>
            <person name="Sykes S."/>
            <person name="White J."/>
            <person name="Yandava C."/>
            <person name="Burger G."/>
            <person name="Gray M.W."/>
            <person name="Holland P.W.H."/>
            <person name="King N."/>
            <person name="Lang F.B.F."/>
            <person name="Roger A.J."/>
            <person name="Ruiz-Trillo I."/>
            <person name="Haas B."/>
            <person name="Nusbaum C."/>
            <person name="Birren B."/>
        </authorList>
    </citation>
    <scope>NUCLEOTIDE SEQUENCE [LARGE SCALE GENOMIC DNA]</scope>
    <source>
        <strain evidence="2 3">JP610</strain>
    </source>
</reference>
<feature type="compositionally biased region" description="Polar residues" evidence="1">
    <location>
        <begin position="112"/>
        <end position="122"/>
    </location>
</feature>
<keyword evidence="3" id="KW-1185">Reference proteome</keyword>
<feature type="compositionally biased region" description="Basic and acidic residues" evidence="1">
    <location>
        <begin position="207"/>
        <end position="222"/>
    </location>
</feature>
<accession>A0A0L0FDN4</accession>
<organism evidence="2 3">
    <name type="scientific">Sphaeroforma arctica JP610</name>
    <dbReference type="NCBI Taxonomy" id="667725"/>
    <lineage>
        <taxon>Eukaryota</taxon>
        <taxon>Ichthyosporea</taxon>
        <taxon>Ichthyophonida</taxon>
        <taxon>Sphaeroforma</taxon>
    </lineage>
</organism>
<evidence type="ECO:0000256" key="1">
    <source>
        <dbReference type="SAM" id="MobiDB-lite"/>
    </source>
</evidence>
<proteinExistence type="predicted"/>
<dbReference type="RefSeq" id="XP_014148786.1">
    <property type="nucleotide sequence ID" value="XM_014293311.1"/>
</dbReference>
<sequence>TKKWFGLQYPCHLQNLTVSVIASYIPGFLYGNYPTVIDLVVDQDRDLLYALYDNNDVQAWRITETAGSDLEDIGTVKGYTLAAECKQSRNEELSIASLNTTPPQPPRGSYMAKSSTPSHTQALAPTQSYTNAHTYAHTHTHTHPQPQPLPQNNPGSTGTGDSIDLILVTTEGRRLYLTATPKYTHTNTHAYIHTHTPARHTLARTHRDTDSHADTHAHEPLNRHPYAHTSTNTATPRGYENMTQNSLSDLQSDPLSTSFGAKVRYTRLSLLRYSVSAPPSSATLCVAMAYCSPGAFLIDTNADQLDAGDGVTASRSANQNASRSDMNSGMSGNAWEDDDVAELTAPKGALLCMGNEYLNGHFGTGNEFQE</sequence>
<dbReference type="Proteomes" id="UP000054560">
    <property type="component" value="Unassembled WGS sequence"/>
</dbReference>
<evidence type="ECO:0000313" key="2">
    <source>
        <dbReference type="EMBL" id="KNC74884.1"/>
    </source>
</evidence>
<feature type="non-terminal residue" evidence="2">
    <location>
        <position position="1"/>
    </location>
</feature>
<feature type="compositionally biased region" description="Low complexity" evidence="1">
    <location>
        <begin position="313"/>
        <end position="324"/>
    </location>
</feature>
<gene>
    <name evidence="2" type="ORF">SARC_12579</name>
</gene>
<feature type="region of interest" description="Disordered" evidence="1">
    <location>
        <begin position="97"/>
        <end position="122"/>
    </location>
</feature>
<dbReference type="AlphaFoldDB" id="A0A0L0FDN4"/>
<dbReference type="EMBL" id="KQ244009">
    <property type="protein sequence ID" value="KNC74884.1"/>
    <property type="molecule type" value="Genomic_DNA"/>
</dbReference>
<dbReference type="GeneID" id="25913083"/>
<feature type="region of interest" description="Disordered" evidence="1">
    <location>
        <begin position="310"/>
        <end position="335"/>
    </location>
</feature>